<proteinExistence type="inferred from homology"/>
<dbReference type="PANTHER" id="PTHR46268:SF6">
    <property type="entry name" value="UNIVERSAL STRESS PROTEIN UP12"/>
    <property type="match status" value="1"/>
</dbReference>
<gene>
    <name evidence="3" type="ORF">Ga0061068_104176</name>
</gene>
<dbReference type="AlphaFoldDB" id="A0A0K6IUP3"/>
<accession>A0A0K6IUP3</accession>
<evidence type="ECO:0000313" key="3">
    <source>
        <dbReference type="EMBL" id="CUB07047.1"/>
    </source>
</evidence>
<sequence length="150" mass="16278">MTYRTIVFAYDGSAEGQAALAEGIELARLVGARCHLLAVMAVPREAKYAQVVVPEDCLDEDCARTHRILQEGIERFKDAGLEVDGVIRVGEAAPVIGEYAAEVEADLVVVGHRRRGPLDRWWHGSVGHSLLDSLPCSLLVAMPRSEEANG</sequence>
<dbReference type="InterPro" id="IPR006015">
    <property type="entry name" value="Universal_stress_UspA"/>
</dbReference>
<dbReference type="PRINTS" id="PR01438">
    <property type="entry name" value="UNVRSLSTRESS"/>
</dbReference>
<name>A0A0K6IUP3_9PROT</name>
<dbReference type="Proteomes" id="UP000182108">
    <property type="component" value="Unassembled WGS sequence"/>
</dbReference>
<dbReference type="PANTHER" id="PTHR46268">
    <property type="entry name" value="STRESS RESPONSE PROTEIN NHAX"/>
    <property type="match status" value="1"/>
</dbReference>
<dbReference type="EMBL" id="CYHH01000004">
    <property type="protein sequence ID" value="CUB07047.1"/>
    <property type="molecule type" value="Genomic_DNA"/>
</dbReference>
<protein>
    <submittedName>
        <fullName evidence="3">Nucleotide-binding universal stress protein, UspA family</fullName>
    </submittedName>
</protein>
<dbReference type="Pfam" id="PF00582">
    <property type="entry name" value="Usp"/>
    <property type="match status" value="1"/>
</dbReference>
<organism evidence="3 4">
    <name type="scientific">Tepidiphilus thermophilus</name>
    <dbReference type="NCBI Taxonomy" id="876478"/>
    <lineage>
        <taxon>Bacteria</taxon>
        <taxon>Pseudomonadati</taxon>
        <taxon>Pseudomonadota</taxon>
        <taxon>Hydrogenophilia</taxon>
        <taxon>Hydrogenophilales</taxon>
        <taxon>Hydrogenophilaceae</taxon>
        <taxon>Tepidiphilus</taxon>
    </lineage>
</organism>
<dbReference type="InterPro" id="IPR014729">
    <property type="entry name" value="Rossmann-like_a/b/a_fold"/>
</dbReference>
<dbReference type="CDD" id="cd00293">
    <property type="entry name" value="USP-like"/>
    <property type="match status" value="1"/>
</dbReference>
<feature type="domain" description="UspA" evidence="2">
    <location>
        <begin position="3"/>
        <end position="140"/>
    </location>
</feature>
<evidence type="ECO:0000256" key="1">
    <source>
        <dbReference type="ARBA" id="ARBA00008791"/>
    </source>
</evidence>
<reference evidence="4" key="1">
    <citation type="submission" date="2015-08" db="EMBL/GenBank/DDBJ databases">
        <authorList>
            <person name="Babu N.S."/>
            <person name="Beckwith C.J."/>
            <person name="Beseler K.G."/>
            <person name="Brison A."/>
            <person name="Carone J.V."/>
            <person name="Caskin T.P."/>
            <person name="Diamond M."/>
            <person name="Durham M.E."/>
            <person name="Foxe J.M."/>
            <person name="Go M."/>
            <person name="Henderson B.A."/>
            <person name="Jones I.B."/>
            <person name="McGettigan J.A."/>
            <person name="Micheletti S.J."/>
            <person name="Nasrallah M.E."/>
            <person name="Ortiz D."/>
            <person name="Piller C.R."/>
            <person name="Privatt S.R."/>
            <person name="Schneider S.L."/>
            <person name="Sharp S."/>
            <person name="Smith T.C."/>
            <person name="Stanton J.D."/>
            <person name="Ullery H.E."/>
            <person name="Wilson R.J."/>
            <person name="Serrano M.G."/>
            <person name="Buck G."/>
            <person name="Lee V."/>
            <person name="Wang Y."/>
            <person name="Carvalho R."/>
            <person name="Voegtly L."/>
            <person name="Shi R."/>
            <person name="Duckworth R."/>
            <person name="Johnson A."/>
            <person name="Loviza R."/>
            <person name="Walstead R."/>
            <person name="Shah Z."/>
            <person name="Kiflezghi M."/>
            <person name="Wade K."/>
            <person name="Ball S.L."/>
            <person name="Bradley K.W."/>
            <person name="Asai D.J."/>
            <person name="Bowman C.A."/>
            <person name="Russell D.A."/>
            <person name="Pope W.H."/>
            <person name="Jacobs-Sera D."/>
            <person name="Hendrix R.W."/>
            <person name="Hatfull G.F."/>
        </authorList>
    </citation>
    <scope>NUCLEOTIDE SEQUENCE [LARGE SCALE GENOMIC DNA]</scope>
    <source>
        <strain evidence="4">JCM 19170</strain>
    </source>
</reference>
<dbReference type="Gene3D" id="3.40.50.620">
    <property type="entry name" value="HUPs"/>
    <property type="match status" value="1"/>
</dbReference>
<evidence type="ECO:0000259" key="2">
    <source>
        <dbReference type="Pfam" id="PF00582"/>
    </source>
</evidence>
<dbReference type="SUPFAM" id="SSF52402">
    <property type="entry name" value="Adenine nucleotide alpha hydrolases-like"/>
    <property type="match status" value="1"/>
</dbReference>
<comment type="similarity">
    <text evidence="1">Belongs to the universal stress protein A family.</text>
</comment>
<dbReference type="InterPro" id="IPR006016">
    <property type="entry name" value="UspA"/>
</dbReference>
<dbReference type="OrthoDB" id="9788959at2"/>
<evidence type="ECO:0000313" key="4">
    <source>
        <dbReference type="Proteomes" id="UP000182108"/>
    </source>
</evidence>
<keyword evidence="4" id="KW-1185">Reference proteome</keyword>
<dbReference type="RefSeq" id="WP_055423362.1">
    <property type="nucleotide sequence ID" value="NZ_CYHH01000004.1"/>
</dbReference>